<dbReference type="Gene3D" id="3.30.450.30">
    <property type="entry name" value="Dynein light chain 2a, cytoplasmic"/>
    <property type="match status" value="1"/>
</dbReference>
<dbReference type="AlphaFoldDB" id="A0A8C9LDY5"/>
<accession>A0A8C9LDY5</accession>
<evidence type="ECO:0000313" key="2">
    <source>
        <dbReference type="Proteomes" id="UP000694428"/>
    </source>
</evidence>
<name>A0A8C9LDY5_PAVCR</name>
<dbReference type="SUPFAM" id="SSF103196">
    <property type="entry name" value="Roadblock/LC7 domain"/>
    <property type="match status" value="1"/>
</dbReference>
<evidence type="ECO:0008006" key="3">
    <source>
        <dbReference type="Google" id="ProtNLM"/>
    </source>
</evidence>
<dbReference type="Ensembl" id="ENSPSTT00000022417.1">
    <property type="protein sequence ID" value="ENSPSTP00000021358.1"/>
    <property type="gene ID" value="ENSPSTG00000015570.1"/>
</dbReference>
<sequence>MAEVEETLKRIQAHKGVLATMVVNAEGKAPSAFSK</sequence>
<reference evidence="1" key="2">
    <citation type="submission" date="2025-09" db="UniProtKB">
        <authorList>
            <consortium name="Ensembl"/>
        </authorList>
    </citation>
    <scope>IDENTIFICATION</scope>
</reference>
<keyword evidence="2" id="KW-1185">Reference proteome</keyword>
<proteinExistence type="predicted"/>
<evidence type="ECO:0000313" key="1">
    <source>
        <dbReference type="Ensembl" id="ENSPSTP00000021358.1"/>
    </source>
</evidence>
<organism evidence="1 2">
    <name type="scientific">Pavo cristatus</name>
    <name type="common">Indian peafowl</name>
    <name type="synonym">Blue peafowl</name>
    <dbReference type="NCBI Taxonomy" id="9049"/>
    <lineage>
        <taxon>Eukaryota</taxon>
        <taxon>Metazoa</taxon>
        <taxon>Chordata</taxon>
        <taxon>Craniata</taxon>
        <taxon>Vertebrata</taxon>
        <taxon>Euteleostomi</taxon>
        <taxon>Archelosauria</taxon>
        <taxon>Archosauria</taxon>
        <taxon>Dinosauria</taxon>
        <taxon>Saurischia</taxon>
        <taxon>Theropoda</taxon>
        <taxon>Coelurosauria</taxon>
        <taxon>Aves</taxon>
        <taxon>Neognathae</taxon>
        <taxon>Galloanserae</taxon>
        <taxon>Galliformes</taxon>
        <taxon>Phasianidae</taxon>
        <taxon>Phasianinae</taxon>
        <taxon>Pavo</taxon>
    </lineage>
</organism>
<protein>
    <recommendedName>
        <fullName evidence="3">Dynein light chain roadblock-type 2</fullName>
    </recommendedName>
</protein>
<reference evidence="1" key="1">
    <citation type="submission" date="2025-08" db="UniProtKB">
        <authorList>
            <consortium name="Ensembl"/>
        </authorList>
    </citation>
    <scope>IDENTIFICATION</scope>
</reference>
<dbReference type="Proteomes" id="UP000694428">
    <property type="component" value="Unplaced"/>
</dbReference>